<proteinExistence type="predicted"/>
<reference evidence="1 2" key="1">
    <citation type="journal article" date="2015" name="Genome Biol. Evol.">
        <title>Comparative Genomics of a Bacterivorous Green Alga Reveals Evolutionary Causalities and Consequences of Phago-Mixotrophic Mode of Nutrition.</title>
        <authorList>
            <person name="Burns J.A."/>
            <person name="Paasch A."/>
            <person name="Narechania A."/>
            <person name="Kim E."/>
        </authorList>
    </citation>
    <scope>NUCLEOTIDE SEQUENCE [LARGE SCALE GENOMIC DNA]</scope>
    <source>
        <strain evidence="1 2">PLY_AMNH</strain>
    </source>
</reference>
<evidence type="ECO:0000313" key="1">
    <source>
        <dbReference type="EMBL" id="KAK3250611.1"/>
    </source>
</evidence>
<comment type="caution">
    <text evidence="1">The sequence shown here is derived from an EMBL/GenBank/DDBJ whole genome shotgun (WGS) entry which is preliminary data.</text>
</comment>
<accession>A0AAE0F3E1</accession>
<evidence type="ECO:0000313" key="2">
    <source>
        <dbReference type="Proteomes" id="UP001190700"/>
    </source>
</evidence>
<keyword evidence="2" id="KW-1185">Reference proteome</keyword>
<protein>
    <submittedName>
        <fullName evidence="1">Uncharacterized protein</fullName>
    </submittedName>
</protein>
<gene>
    <name evidence="1" type="ORF">CYMTET_40015</name>
</gene>
<organism evidence="1 2">
    <name type="scientific">Cymbomonas tetramitiformis</name>
    <dbReference type="NCBI Taxonomy" id="36881"/>
    <lineage>
        <taxon>Eukaryota</taxon>
        <taxon>Viridiplantae</taxon>
        <taxon>Chlorophyta</taxon>
        <taxon>Pyramimonadophyceae</taxon>
        <taxon>Pyramimonadales</taxon>
        <taxon>Pyramimonadaceae</taxon>
        <taxon>Cymbomonas</taxon>
    </lineage>
</organism>
<name>A0AAE0F3E1_9CHLO</name>
<sequence>MQRREFDLKTTALPLRCQESSLTWCEFLSITKRSFQNLPESQQPAIQKPLFPEIGRFGSCVDELGVIGNFVSEMLRETLKLSIGTFGFAWFFRSAYDGLLRKLKPQLHRQRTREELTDQSAFEDIVSIQLNFVGKDGTFKIRTVYEAPLKVIIIDDKSLDYFEDAKNKVKNLEKKSISEGILPDESTVFIELEYRESMMEDGRNPDEWNDLLKRLARLIEGKMSEIFAQGHLEAAFSLPDVIEKRFKWVMTFECGESRRQSTIQSKYRILLVDQALLEEMNMGRFGHSIPLGPLHDEGAETYFVKRWRILELFARKDGSRESNFFSGP</sequence>
<dbReference type="AlphaFoldDB" id="A0AAE0F3E1"/>
<dbReference type="Proteomes" id="UP001190700">
    <property type="component" value="Unassembled WGS sequence"/>
</dbReference>
<dbReference type="EMBL" id="LGRX02026600">
    <property type="protein sequence ID" value="KAK3250611.1"/>
    <property type="molecule type" value="Genomic_DNA"/>
</dbReference>